<dbReference type="Proteomes" id="UP000540191">
    <property type="component" value="Unassembled WGS sequence"/>
</dbReference>
<organism evidence="11 12">
    <name type="scientific">Micrococcus cohnii</name>
    <dbReference type="NCBI Taxonomy" id="993416"/>
    <lineage>
        <taxon>Bacteria</taxon>
        <taxon>Bacillati</taxon>
        <taxon>Actinomycetota</taxon>
        <taxon>Actinomycetes</taxon>
        <taxon>Micrococcales</taxon>
        <taxon>Micrococcaceae</taxon>
        <taxon>Micrococcus</taxon>
    </lineage>
</organism>
<evidence type="ECO:0000256" key="3">
    <source>
        <dbReference type="ARBA" id="ARBA00022741"/>
    </source>
</evidence>
<name>A0A7W7GNT6_9MICC</name>
<evidence type="ECO:0000259" key="10">
    <source>
        <dbReference type="Pfam" id="PF02224"/>
    </source>
</evidence>
<evidence type="ECO:0000256" key="4">
    <source>
        <dbReference type="ARBA" id="ARBA00022777"/>
    </source>
</evidence>
<accession>A0A7W7GNT6</accession>
<evidence type="ECO:0000256" key="7">
    <source>
        <dbReference type="ARBA" id="ARBA00048478"/>
    </source>
</evidence>
<comment type="catalytic activity">
    <reaction evidence="7 8">
        <text>CMP + ATP = CDP + ADP</text>
        <dbReference type="Rhea" id="RHEA:11600"/>
        <dbReference type="ChEBI" id="CHEBI:30616"/>
        <dbReference type="ChEBI" id="CHEBI:58069"/>
        <dbReference type="ChEBI" id="CHEBI:60377"/>
        <dbReference type="ChEBI" id="CHEBI:456216"/>
        <dbReference type="EC" id="2.7.4.25"/>
    </reaction>
</comment>
<dbReference type="EC" id="2.7.4.25" evidence="8"/>
<keyword evidence="8" id="KW-0963">Cytoplasm</keyword>
<dbReference type="RefSeq" id="WP_184241256.1">
    <property type="nucleotide sequence ID" value="NZ_JACHNA010000001.1"/>
</dbReference>
<reference evidence="11 12" key="1">
    <citation type="submission" date="2020-08" db="EMBL/GenBank/DDBJ databases">
        <title>Sequencing the genomes of 1000 actinobacteria strains.</title>
        <authorList>
            <person name="Klenk H.-P."/>
        </authorList>
    </citation>
    <scope>NUCLEOTIDE SEQUENCE [LARGE SCALE GENOMIC DNA]</scope>
    <source>
        <strain evidence="11 12">DSM 23974</strain>
    </source>
</reference>
<sequence length="264" mass="27373">MTEKFESPDAGRAAETPVDVTGEPVDVAPRASGRLVIAIDGPSGSGKSSVAKELARRLGAGYLDTGAMYRALAWHCVHEGVDLDDADAVHAAAASMVLSLSTDPDLERVVVGEHEVTDAIRTPAVTGVVSAVAAVIPVRELLRERQRREIDEAGRIVAEGRDITTVVAPDADARVLLTASEEVRMARRSGQLTAAGATGVDAATLTAQVGGRDRADAAVSRFEAPAEGVALVDSSELDFEQTVQAVMAAVNEQAVDSAVEGPGR</sequence>
<keyword evidence="3 8" id="KW-0547">Nucleotide-binding</keyword>
<evidence type="ECO:0000256" key="8">
    <source>
        <dbReference type="HAMAP-Rule" id="MF_00238"/>
    </source>
</evidence>
<dbReference type="NCBIfam" id="TIGR00017">
    <property type="entry name" value="cmk"/>
    <property type="match status" value="1"/>
</dbReference>
<evidence type="ECO:0000256" key="9">
    <source>
        <dbReference type="SAM" id="MobiDB-lite"/>
    </source>
</evidence>
<protein>
    <recommendedName>
        <fullName evidence="8">Cytidylate kinase</fullName>
        <shortName evidence="8">CK</shortName>
        <ecNumber evidence="8">2.7.4.25</ecNumber>
    </recommendedName>
    <alternativeName>
        <fullName evidence="8">Cytidine monophosphate kinase</fullName>
        <shortName evidence="8">CMP kinase</shortName>
    </alternativeName>
</protein>
<dbReference type="GO" id="GO:0005737">
    <property type="term" value="C:cytoplasm"/>
    <property type="evidence" value="ECO:0007669"/>
    <property type="project" value="UniProtKB-SubCell"/>
</dbReference>
<keyword evidence="12" id="KW-1185">Reference proteome</keyword>
<keyword evidence="2 8" id="KW-0808">Transferase</keyword>
<dbReference type="CDD" id="cd02020">
    <property type="entry name" value="CMPK"/>
    <property type="match status" value="1"/>
</dbReference>
<dbReference type="GO" id="GO:0006220">
    <property type="term" value="P:pyrimidine nucleotide metabolic process"/>
    <property type="evidence" value="ECO:0007669"/>
    <property type="project" value="UniProtKB-UniRule"/>
</dbReference>
<feature type="region of interest" description="Disordered" evidence="9">
    <location>
        <begin position="1"/>
        <end position="25"/>
    </location>
</feature>
<dbReference type="Gene3D" id="3.40.50.300">
    <property type="entry name" value="P-loop containing nucleotide triphosphate hydrolases"/>
    <property type="match status" value="1"/>
</dbReference>
<comment type="similarity">
    <text evidence="1 8">Belongs to the cytidylate kinase family. Type 1 subfamily.</text>
</comment>
<comment type="subcellular location">
    <subcellularLocation>
        <location evidence="8">Cytoplasm</location>
    </subcellularLocation>
</comment>
<dbReference type="Pfam" id="PF02224">
    <property type="entry name" value="Cytidylate_kin"/>
    <property type="match status" value="1"/>
</dbReference>
<comment type="caution">
    <text evidence="11">The sequence shown here is derived from an EMBL/GenBank/DDBJ whole genome shotgun (WGS) entry which is preliminary data.</text>
</comment>
<evidence type="ECO:0000256" key="5">
    <source>
        <dbReference type="ARBA" id="ARBA00022840"/>
    </source>
</evidence>
<evidence type="ECO:0000313" key="11">
    <source>
        <dbReference type="EMBL" id="MBB4735461.1"/>
    </source>
</evidence>
<dbReference type="HAMAP" id="MF_00238">
    <property type="entry name" value="Cytidyl_kinase_type1"/>
    <property type="match status" value="1"/>
</dbReference>
<dbReference type="InterPro" id="IPR003136">
    <property type="entry name" value="Cytidylate_kin"/>
</dbReference>
<evidence type="ECO:0000256" key="1">
    <source>
        <dbReference type="ARBA" id="ARBA00009427"/>
    </source>
</evidence>
<feature type="domain" description="Cytidylate kinase" evidence="10">
    <location>
        <begin position="37"/>
        <end position="251"/>
    </location>
</feature>
<dbReference type="GO" id="GO:0036431">
    <property type="term" value="F:dCMP kinase activity"/>
    <property type="evidence" value="ECO:0007669"/>
    <property type="project" value="InterPro"/>
</dbReference>
<dbReference type="GO" id="GO:0005524">
    <property type="term" value="F:ATP binding"/>
    <property type="evidence" value="ECO:0007669"/>
    <property type="project" value="UniProtKB-UniRule"/>
</dbReference>
<gene>
    <name evidence="8" type="primary">cmk</name>
    <name evidence="11" type="ORF">HDA30_000969</name>
</gene>
<keyword evidence="4 8" id="KW-0418">Kinase</keyword>
<proteinExistence type="inferred from homology"/>
<dbReference type="InterPro" id="IPR011994">
    <property type="entry name" value="Cytidylate_kinase_dom"/>
</dbReference>
<dbReference type="AlphaFoldDB" id="A0A7W7GNT6"/>
<dbReference type="SUPFAM" id="SSF52540">
    <property type="entry name" value="P-loop containing nucleoside triphosphate hydrolases"/>
    <property type="match status" value="1"/>
</dbReference>
<evidence type="ECO:0000313" key="12">
    <source>
        <dbReference type="Proteomes" id="UP000540191"/>
    </source>
</evidence>
<feature type="binding site" evidence="8">
    <location>
        <begin position="41"/>
        <end position="49"/>
    </location>
    <ligand>
        <name>ATP</name>
        <dbReference type="ChEBI" id="CHEBI:30616"/>
    </ligand>
</feature>
<evidence type="ECO:0000256" key="2">
    <source>
        <dbReference type="ARBA" id="ARBA00022679"/>
    </source>
</evidence>
<dbReference type="InterPro" id="IPR027417">
    <property type="entry name" value="P-loop_NTPase"/>
</dbReference>
<evidence type="ECO:0000256" key="6">
    <source>
        <dbReference type="ARBA" id="ARBA00047615"/>
    </source>
</evidence>
<comment type="catalytic activity">
    <reaction evidence="6 8">
        <text>dCMP + ATP = dCDP + ADP</text>
        <dbReference type="Rhea" id="RHEA:25094"/>
        <dbReference type="ChEBI" id="CHEBI:30616"/>
        <dbReference type="ChEBI" id="CHEBI:57566"/>
        <dbReference type="ChEBI" id="CHEBI:58593"/>
        <dbReference type="ChEBI" id="CHEBI:456216"/>
        <dbReference type="EC" id="2.7.4.25"/>
    </reaction>
</comment>
<dbReference type="EMBL" id="JACHNA010000001">
    <property type="protein sequence ID" value="MBB4735461.1"/>
    <property type="molecule type" value="Genomic_DNA"/>
</dbReference>
<keyword evidence="5 8" id="KW-0067">ATP-binding</keyword>